<evidence type="ECO:0000313" key="3">
    <source>
        <dbReference type="Proteomes" id="UP000561438"/>
    </source>
</evidence>
<keyword evidence="1" id="KW-0812">Transmembrane</keyword>
<dbReference type="AlphaFoldDB" id="A0A850H456"/>
<reference evidence="2 3" key="1">
    <citation type="submission" date="2020-06" db="EMBL/GenBank/DDBJ databases">
        <title>Altererythrobacter sp. HHU K3-1.</title>
        <authorList>
            <person name="Zhang D."/>
            <person name="Xue H."/>
        </authorList>
    </citation>
    <scope>NUCLEOTIDE SEQUENCE [LARGE SCALE GENOMIC DNA]</scope>
    <source>
        <strain evidence="2 3">HHU K3-1</strain>
    </source>
</reference>
<accession>A0A850H456</accession>
<dbReference type="RefSeq" id="WP_176266171.1">
    <property type="nucleotide sequence ID" value="NZ_JABWGV010000001.1"/>
</dbReference>
<keyword evidence="1" id="KW-0472">Membrane</keyword>
<dbReference type="EMBL" id="JABWGV010000001">
    <property type="protein sequence ID" value="NVD43875.1"/>
    <property type="molecule type" value="Genomic_DNA"/>
</dbReference>
<gene>
    <name evidence="2" type="ORF">HUV48_02445</name>
</gene>
<comment type="caution">
    <text evidence="2">The sequence shown here is derived from an EMBL/GenBank/DDBJ whole genome shotgun (WGS) entry which is preliminary data.</text>
</comment>
<keyword evidence="1" id="KW-1133">Transmembrane helix</keyword>
<feature type="transmembrane region" description="Helical" evidence="1">
    <location>
        <begin position="241"/>
        <end position="259"/>
    </location>
</feature>
<proteinExistence type="predicted"/>
<evidence type="ECO:0000313" key="2">
    <source>
        <dbReference type="EMBL" id="NVD43875.1"/>
    </source>
</evidence>
<feature type="transmembrane region" description="Helical" evidence="1">
    <location>
        <begin position="322"/>
        <end position="338"/>
    </location>
</feature>
<evidence type="ECO:0000256" key="1">
    <source>
        <dbReference type="SAM" id="Phobius"/>
    </source>
</evidence>
<dbReference type="Proteomes" id="UP000561438">
    <property type="component" value="Unassembled WGS sequence"/>
</dbReference>
<keyword evidence="3" id="KW-1185">Reference proteome</keyword>
<feature type="transmembrane region" description="Helical" evidence="1">
    <location>
        <begin position="359"/>
        <end position="383"/>
    </location>
</feature>
<organism evidence="2 3">
    <name type="scientific">Qipengyuania atrilutea</name>
    <dbReference type="NCBI Taxonomy" id="2744473"/>
    <lineage>
        <taxon>Bacteria</taxon>
        <taxon>Pseudomonadati</taxon>
        <taxon>Pseudomonadota</taxon>
        <taxon>Alphaproteobacteria</taxon>
        <taxon>Sphingomonadales</taxon>
        <taxon>Erythrobacteraceae</taxon>
        <taxon>Qipengyuania</taxon>
    </lineage>
</organism>
<sequence>MRIAVLSAMSKPPHDEARPAFRKVGSADVITLQALMCCQLGCAKIVSLTAEVGTELDGLRQFCRDASVPLVVTASASDLRREVTADDEILIVEEGLLPSPNASQTVYAERPVIYARDAEDEQWQAMERIDAERRWAGTMLLPGRCAEELARLPEDVDIVSALLRIGLQRHVRIKPVLEEDAPHLFLTRTLGEMQIREHGERWLTALAHPSGFARPLHGLSERLALHFGTAHGTRASLRSSLGVALGSLGAALIALHLGYSSVALLSAALGSAAVAAHGVLGRLANAFALKSNGPAKTQLALRWSRDAVIALIIAFGSDELTLTTSGFLAAALILSLAVRPGRRAAKRTAFLRDRPLICLALALCAFAGELGTAAMILVVVILLDCVLQQRMAADNGALTTRG</sequence>
<protein>
    <submittedName>
        <fullName evidence="2">Uncharacterized protein</fullName>
    </submittedName>
</protein>
<name>A0A850H456_9SPHN</name>